<evidence type="ECO:0000313" key="1">
    <source>
        <dbReference type="EMBL" id="KAL3526121.1"/>
    </source>
</evidence>
<evidence type="ECO:0000313" key="2">
    <source>
        <dbReference type="Proteomes" id="UP001630127"/>
    </source>
</evidence>
<dbReference type="AlphaFoldDB" id="A0ABD3A5D6"/>
<accession>A0ABD3A5D6</accession>
<dbReference type="Proteomes" id="UP001630127">
    <property type="component" value="Unassembled WGS sequence"/>
</dbReference>
<dbReference type="EMBL" id="JBJUIK010000006">
    <property type="protein sequence ID" value="KAL3526121.1"/>
    <property type="molecule type" value="Genomic_DNA"/>
</dbReference>
<organism evidence="1 2">
    <name type="scientific">Cinchona calisaya</name>
    <dbReference type="NCBI Taxonomy" id="153742"/>
    <lineage>
        <taxon>Eukaryota</taxon>
        <taxon>Viridiplantae</taxon>
        <taxon>Streptophyta</taxon>
        <taxon>Embryophyta</taxon>
        <taxon>Tracheophyta</taxon>
        <taxon>Spermatophyta</taxon>
        <taxon>Magnoliopsida</taxon>
        <taxon>eudicotyledons</taxon>
        <taxon>Gunneridae</taxon>
        <taxon>Pentapetalae</taxon>
        <taxon>asterids</taxon>
        <taxon>lamiids</taxon>
        <taxon>Gentianales</taxon>
        <taxon>Rubiaceae</taxon>
        <taxon>Cinchonoideae</taxon>
        <taxon>Cinchoneae</taxon>
        <taxon>Cinchona</taxon>
    </lineage>
</organism>
<protein>
    <submittedName>
        <fullName evidence="1">Uncharacterized protein</fullName>
    </submittedName>
</protein>
<keyword evidence="2" id="KW-1185">Reference proteome</keyword>
<comment type="caution">
    <text evidence="1">The sequence shown here is derived from an EMBL/GenBank/DDBJ whole genome shotgun (WGS) entry which is preliminary data.</text>
</comment>
<sequence length="117" mass="13326">MPASLTAPHDCLGGWWMALIPIYMNLGRTYLKSLLRWKSPKSYKPHIGISYFQSEIQIAYLAISFVIGSERSSPAGKSRVPKLHGYYYFYFVDPGKTPNYLFGNNFVDLGFCDYGSH</sequence>
<name>A0ABD3A5D6_9GENT</name>
<proteinExistence type="predicted"/>
<gene>
    <name evidence="1" type="ORF">ACH5RR_014493</name>
</gene>
<reference evidence="1 2" key="1">
    <citation type="submission" date="2024-11" db="EMBL/GenBank/DDBJ databases">
        <title>A near-complete genome assembly of Cinchona calisaya.</title>
        <authorList>
            <person name="Lian D.C."/>
            <person name="Zhao X.W."/>
            <person name="Wei L."/>
        </authorList>
    </citation>
    <scope>NUCLEOTIDE SEQUENCE [LARGE SCALE GENOMIC DNA]</scope>
    <source>
        <tissue evidence="1">Nenye</tissue>
    </source>
</reference>